<gene>
    <name evidence="1" type="ORF">WMW71_12850</name>
</gene>
<name>A0ABU9E438_9FLAO</name>
<dbReference type="RefSeq" id="WP_187661295.1">
    <property type="nucleotide sequence ID" value="NZ_JACTAB010000015.1"/>
</dbReference>
<proteinExistence type="predicted"/>
<protein>
    <submittedName>
        <fullName evidence="1">Uncharacterized protein</fullName>
    </submittedName>
</protein>
<accession>A0ABU9E438</accession>
<sequence>MRKTLFTIIFSIGLCSQIFGQNTIYVDPFTISVRPIKPDTEIKPCEVSEVYGRIREFEVVEVSDQAIFGKKIYAIESCREFIEWPSANKKYNVKKLYSGDVFKLVLKFQRPKYLEGVYIENEALLKNNVDGQEFYIEDLYELYLSHGKIKIRR</sequence>
<keyword evidence="2" id="KW-1185">Reference proteome</keyword>
<evidence type="ECO:0000313" key="2">
    <source>
        <dbReference type="Proteomes" id="UP001491349"/>
    </source>
</evidence>
<evidence type="ECO:0000313" key="1">
    <source>
        <dbReference type="EMBL" id="MEK8181233.1"/>
    </source>
</evidence>
<dbReference type="EMBL" id="JBBPCB010000013">
    <property type="protein sequence ID" value="MEK8181233.1"/>
    <property type="molecule type" value="Genomic_DNA"/>
</dbReference>
<dbReference type="Proteomes" id="UP001491349">
    <property type="component" value="Unassembled WGS sequence"/>
</dbReference>
<organism evidence="1 2">
    <name type="scientific">Flavobacterium buctense</name>
    <dbReference type="NCBI Taxonomy" id="1648146"/>
    <lineage>
        <taxon>Bacteria</taxon>
        <taxon>Pseudomonadati</taxon>
        <taxon>Bacteroidota</taxon>
        <taxon>Flavobacteriia</taxon>
        <taxon>Flavobacteriales</taxon>
        <taxon>Flavobacteriaceae</taxon>
        <taxon>Flavobacterium</taxon>
    </lineage>
</organism>
<reference evidence="1 2" key="1">
    <citation type="submission" date="2024-04" db="EMBL/GenBank/DDBJ databases">
        <title>draft genome sequnece of Flavobacterium buctense JCM 30750.</title>
        <authorList>
            <person name="Kim D.-U."/>
        </authorList>
    </citation>
    <scope>NUCLEOTIDE SEQUENCE [LARGE SCALE GENOMIC DNA]</scope>
    <source>
        <strain evidence="1 2">JCM 30750</strain>
    </source>
</reference>
<comment type="caution">
    <text evidence="1">The sequence shown here is derived from an EMBL/GenBank/DDBJ whole genome shotgun (WGS) entry which is preliminary data.</text>
</comment>